<reference evidence="2 3" key="1">
    <citation type="submission" date="2019-03" db="EMBL/GenBank/DDBJ databases">
        <title>Lake Tanganyika Metagenome-Assembled Genomes (MAGs).</title>
        <authorList>
            <person name="Tran P."/>
        </authorList>
    </citation>
    <scope>NUCLEOTIDE SEQUENCE [LARGE SCALE GENOMIC DNA]</scope>
    <source>
        <strain evidence="2">K_DeepCast_65m_m2_236</strain>
    </source>
</reference>
<feature type="compositionally biased region" description="Polar residues" evidence="1">
    <location>
        <begin position="1"/>
        <end position="13"/>
    </location>
</feature>
<evidence type="ECO:0000256" key="1">
    <source>
        <dbReference type="SAM" id="MobiDB-lite"/>
    </source>
</evidence>
<comment type="caution">
    <text evidence="2">The sequence shown here is derived from an EMBL/GenBank/DDBJ whole genome shotgun (WGS) entry which is preliminary data.</text>
</comment>
<dbReference type="EMBL" id="VGJX01000233">
    <property type="protein sequence ID" value="MBM3274495.1"/>
    <property type="molecule type" value="Genomic_DNA"/>
</dbReference>
<gene>
    <name evidence="2" type="ORF">FJZ00_05050</name>
</gene>
<feature type="region of interest" description="Disordered" evidence="1">
    <location>
        <begin position="1"/>
        <end position="23"/>
    </location>
</feature>
<accession>A0A937X527</accession>
<sequence length="47" mass="4893">MGSTTTGRASRQSPGAFAGAIGPGVRHIERYEDDFALADGVLERQSG</sequence>
<evidence type="ECO:0000313" key="2">
    <source>
        <dbReference type="EMBL" id="MBM3274495.1"/>
    </source>
</evidence>
<name>A0A937X527_9BACT</name>
<dbReference type="Proteomes" id="UP000703893">
    <property type="component" value="Unassembled WGS sequence"/>
</dbReference>
<proteinExistence type="predicted"/>
<dbReference type="AlphaFoldDB" id="A0A937X527"/>
<protein>
    <submittedName>
        <fullName evidence="2">Uncharacterized protein</fullName>
    </submittedName>
</protein>
<evidence type="ECO:0000313" key="3">
    <source>
        <dbReference type="Proteomes" id="UP000703893"/>
    </source>
</evidence>
<organism evidence="2 3">
    <name type="scientific">Candidatus Tanganyikabacteria bacterium</name>
    <dbReference type="NCBI Taxonomy" id="2961651"/>
    <lineage>
        <taxon>Bacteria</taxon>
        <taxon>Bacillati</taxon>
        <taxon>Candidatus Sericytochromatia</taxon>
        <taxon>Candidatus Tanganyikabacteria</taxon>
    </lineage>
</organism>